<proteinExistence type="predicted"/>
<feature type="transmembrane region" description="Helical" evidence="5">
    <location>
        <begin position="125"/>
        <end position="145"/>
    </location>
</feature>
<evidence type="ECO:0000313" key="10">
    <source>
        <dbReference type="Proteomes" id="UP000228920"/>
    </source>
</evidence>
<feature type="transmembrane region" description="Helical" evidence="5">
    <location>
        <begin position="212"/>
        <end position="230"/>
    </location>
</feature>
<accession>A0A2M7TIH3</accession>
<feature type="domain" description="ABC-2 type transporter transmembrane" evidence="7">
    <location>
        <begin position="19"/>
        <end position="219"/>
    </location>
</feature>
<evidence type="ECO:0000256" key="4">
    <source>
        <dbReference type="ARBA" id="ARBA00023136"/>
    </source>
</evidence>
<dbReference type="GO" id="GO:0016020">
    <property type="term" value="C:membrane"/>
    <property type="evidence" value="ECO:0007669"/>
    <property type="project" value="UniProtKB-SubCell"/>
</dbReference>
<comment type="caution">
    <text evidence="9">The sequence shown here is derived from an EMBL/GenBank/DDBJ whole genome shotgun (WGS) entry which is preliminary data.</text>
</comment>
<comment type="subcellular location">
    <subcellularLocation>
        <location evidence="1">Membrane</location>
        <topology evidence="1">Multi-pass membrane protein</topology>
    </subcellularLocation>
</comment>
<name>A0A2M7TIH3_UNCKA</name>
<dbReference type="Pfam" id="PF09822">
    <property type="entry name" value="ABC_transp_aux"/>
    <property type="match status" value="1"/>
</dbReference>
<keyword evidence="2 5" id="KW-0812">Transmembrane</keyword>
<feature type="transmembrane region" description="Helical" evidence="5">
    <location>
        <begin position="52"/>
        <end position="71"/>
    </location>
</feature>
<evidence type="ECO:0000256" key="3">
    <source>
        <dbReference type="ARBA" id="ARBA00022989"/>
    </source>
</evidence>
<dbReference type="InterPro" id="IPR013525">
    <property type="entry name" value="ABC2_TM"/>
</dbReference>
<evidence type="ECO:0000259" key="7">
    <source>
        <dbReference type="Pfam" id="PF12698"/>
    </source>
</evidence>
<feature type="transmembrane region" description="Helical" evidence="5">
    <location>
        <begin position="686"/>
        <end position="709"/>
    </location>
</feature>
<feature type="domain" description="DUF7088" evidence="8">
    <location>
        <begin position="276"/>
        <end position="375"/>
    </location>
</feature>
<dbReference type="InterPro" id="IPR055396">
    <property type="entry name" value="DUF7088"/>
</dbReference>
<evidence type="ECO:0000256" key="5">
    <source>
        <dbReference type="SAM" id="Phobius"/>
    </source>
</evidence>
<dbReference type="Pfam" id="PF23357">
    <property type="entry name" value="DUF7088"/>
    <property type="match status" value="1"/>
</dbReference>
<organism evidence="9 10">
    <name type="scientific">candidate division WWE3 bacterium CG_4_10_14_0_2_um_filter_41_14</name>
    <dbReference type="NCBI Taxonomy" id="1975072"/>
    <lineage>
        <taxon>Bacteria</taxon>
        <taxon>Katanobacteria</taxon>
    </lineage>
</organism>
<feature type="domain" description="ABC-type uncharacterised transport system" evidence="6">
    <location>
        <begin position="433"/>
        <end position="615"/>
    </location>
</feature>
<feature type="transmembrane region" description="Helical" evidence="5">
    <location>
        <begin position="20"/>
        <end position="40"/>
    </location>
</feature>
<evidence type="ECO:0000259" key="6">
    <source>
        <dbReference type="Pfam" id="PF09822"/>
    </source>
</evidence>
<dbReference type="InterPro" id="IPR019196">
    <property type="entry name" value="ABC_transp_unknown"/>
</dbReference>
<dbReference type="Pfam" id="PF12698">
    <property type="entry name" value="ABC2_membrane_3"/>
    <property type="match status" value="1"/>
</dbReference>
<evidence type="ECO:0000313" key="9">
    <source>
        <dbReference type="EMBL" id="PIZ46171.1"/>
    </source>
</evidence>
<evidence type="ECO:0000256" key="1">
    <source>
        <dbReference type="ARBA" id="ARBA00004141"/>
    </source>
</evidence>
<keyword evidence="4 5" id="KW-0472">Membrane</keyword>
<evidence type="ECO:0000256" key="2">
    <source>
        <dbReference type="ARBA" id="ARBA00022692"/>
    </source>
</evidence>
<keyword evidence="3 5" id="KW-1133">Transmembrane helix</keyword>
<dbReference type="EMBL" id="PFNL01000110">
    <property type="protein sequence ID" value="PIZ46171.1"/>
    <property type="molecule type" value="Genomic_DNA"/>
</dbReference>
<sequence length="721" mass="78657">MIITLLTKELKQQAISLSNYMVFAVTLGIILFLFFNTFYGVNVSSLDGMFGLFPWLFALVVPAFTMASVAGERQNKTLEFLFAHPISELQMIIVKVSSYTIVLTLFVALTVIVPISFGAIATFDWGVIFAAYGATILLVLFFVSANIFFSSLTTNQFAAFLLSFAANLMLILLGTSAVYNLMPQSLVSIATEFSPVEHFVRLASGNIQYSDIAYFLLVSLSFVGFSVVSISKLKGKPYQHLFISQHLILVVSLLLIVASVFSRSIPGSFDVTAAGYFTLSSGTTTILNVNTTPITLRLYVTKNLPPAFTPRLDDINRVLSEIARYSNNVTFETTYPGQADDIATEATGKGIYSQRFTVVSQTELSAQQGYLGLEVASDSDSRVIPFINQTDDFEFQVMQRLYELTNQTTTSITYITEGSEDASSLVPQLLPPQYNVLSSTTNSVDVSGDIIILHSLVTPLTNEFIARLQTAVSQGSSLIVFDDGIDLDLETGTSTPKQDIAVNALLSNWGVTIQPTLVSDPQNNALVPFNTGYGTVLLPYVLWPIGLVNQEIPLFTGIENVELPWISSLEISQQADRFGSLVTTSPTSGEIVKQTTIMPDEIGEMANVGSQPVVVMRSRGVTEGGIVVVGSSRVLSETFAGKSQNNALFLSNVLEVASQDRSLAQIRSKNRMPSSLTFASPEQKQMLRYGLIGGIPGVVILLGGLIWYVRRKKSYRTYSVS</sequence>
<dbReference type="AlphaFoldDB" id="A0A2M7TIH3"/>
<evidence type="ECO:0000259" key="8">
    <source>
        <dbReference type="Pfam" id="PF23357"/>
    </source>
</evidence>
<feature type="transmembrane region" description="Helical" evidence="5">
    <location>
        <begin position="157"/>
        <end position="179"/>
    </location>
</feature>
<dbReference type="GO" id="GO:0140359">
    <property type="term" value="F:ABC-type transporter activity"/>
    <property type="evidence" value="ECO:0007669"/>
    <property type="project" value="InterPro"/>
</dbReference>
<protein>
    <submittedName>
        <fullName evidence="9">Uncharacterized protein</fullName>
    </submittedName>
</protein>
<gene>
    <name evidence="9" type="ORF">COY32_03775</name>
</gene>
<feature type="transmembrane region" description="Helical" evidence="5">
    <location>
        <begin position="92"/>
        <end position="119"/>
    </location>
</feature>
<reference evidence="10" key="1">
    <citation type="submission" date="2017-09" db="EMBL/GenBank/DDBJ databases">
        <title>Depth-based differentiation of microbial function through sediment-hosted aquifers and enrichment of novel symbionts in the deep terrestrial subsurface.</title>
        <authorList>
            <person name="Probst A.J."/>
            <person name="Ladd B."/>
            <person name="Jarett J.K."/>
            <person name="Geller-Mcgrath D.E."/>
            <person name="Sieber C.M.K."/>
            <person name="Emerson J.B."/>
            <person name="Anantharaman K."/>
            <person name="Thomas B.C."/>
            <person name="Malmstrom R."/>
            <person name="Stieglmeier M."/>
            <person name="Klingl A."/>
            <person name="Woyke T."/>
            <person name="Ryan C.M."/>
            <person name="Banfield J.F."/>
        </authorList>
    </citation>
    <scope>NUCLEOTIDE SEQUENCE [LARGE SCALE GENOMIC DNA]</scope>
</reference>
<feature type="transmembrane region" description="Helical" evidence="5">
    <location>
        <begin position="242"/>
        <end position="261"/>
    </location>
</feature>
<dbReference type="Proteomes" id="UP000228920">
    <property type="component" value="Unassembled WGS sequence"/>
</dbReference>